<feature type="region of interest" description="Disordered" evidence="1">
    <location>
        <begin position="15"/>
        <end position="48"/>
    </location>
</feature>
<sequence length="117" mass="12590">SLVPVPDLRVSTVLLPRRGNNSGNTNGNGNGNDNDNDNGNGNGRTESIMYSHARVLGTRDTSNECPSVERSTALMRTLMDGNNERYKERNAKGVIAKWSNSTTTTTTITSITTTISS</sequence>
<feature type="non-terminal residue" evidence="2">
    <location>
        <position position="117"/>
    </location>
</feature>
<reference evidence="2 3" key="1">
    <citation type="journal article" date="2024" name="Ann. Entomol. Soc. Am.">
        <title>Genomic analyses of the southern and eastern yellowjacket wasps (Hymenoptera: Vespidae) reveal evolutionary signatures of social life.</title>
        <authorList>
            <person name="Catto M.A."/>
            <person name="Caine P.B."/>
            <person name="Orr S.E."/>
            <person name="Hunt B.G."/>
            <person name="Goodisman M.A.D."/>
        </authorList>
    </citation>
    <scope>NUCLEOTIDE SEQUENCE [LARGE SCALE GENOMIC DNA]</scope>
    <source>
        <strain evidence="2">233</strain>
        <tissue evidence="2">Head and thorax</tissue>
    </source>
</reference>
<dbReference type="AlphaFoldDB" id="A0ABD2AZF3"/>
<keyword evidence="3" id="KW-1185">Reference proteome</keyword>
<organism evidence="2 3">
    <name type="scientific">Vespula squamosa</name>
    <name type="common">Southern yellow jacket</name>
    <name type="synonym">Wasp</name>
    <dbReference type="NCBI Taxonomy" id="30214"/>
    <lineage>
        <taxon>Eukaryota</taxon>
        <taxon>Metazoa</taxon>
        <taxon>Ecdysozoa</taxon>
        <taxon>Arthropoda</taxon>
        <taxon>Hexapoda</taxon>
        <taxon>Insecta</taxon>
        <taxon>Pterygota</taxon>
        <taxon>Neoptera</taxon>
        <taxon>Endopterygota</taxon>
        <taxon>Hymenoptera</taxon>
        <taxon>Apocrita</taxon>
        <taxon>Aculeata</taxon>
        <taxon>Vespoidea</taxon>
        <taxon>Vespidae</taxon>
        <taxon>Vespinae</taxon>
        <taxon>Vespula</taxon>
    </lineage>
</organism>
<proteinExistence type="predicted"/>
<evidence type="ECO:0000313" key="3">
    <source>
        <dbReference type="Proteomes" id="UP001607302"/>
    </source>
</evidence>
<feature type="non-terminal residue" evidence="2">
    <location>
        <position position="1"/>
    </location>
</feature>
<dbReference type="Proteomes" id="UP001607302">
    <property type="component" value="Unassembled WGS sequence"/>
</dbReference>
<accession>A0ABD2AZF3</accession>
<evidence type="ECO:0000256" key="1">
    <source>
        <dbReference type="SAM" id="MobiDB-lite"/>
    </source>
</evidence>
<feature type="compositionally biased region" description="Low complexity" evidence="1">
    <location>
        <begin position="19"/>
        <end position="39"/>
    </location>
</feature>
<name>A0ABD2AZF3_VESSQ</name>
<dbReference type="EMBL" id="JAUDFV010000138">
    <property type="protein sequence ID" value="KAL2725090.1"/>
    <property type="molecule type" value="Genomic_DNA"/>
</dbReference>
<comment type="caution">
    <text evidence="2">The sequence shown here is derived from an EMBL/GenBank/DDBJ whole genome shotgun (WGS) entry which is preliminary data.</text>
</comment>
<gene>
    <name evidence="2" type="ORF">V1478_007763</name>
</gene>
<evidence type="ECO:0000313" key="2">
    <source>
        <dbReference type="EMBL" id="KAL2725090.1"/>
    </source>
</evidence>
<protein>
    <submittedName>
        <fullName evidence="2">Uncharacterized protein</fullName>
    </submittedName>
</protein>